<dbReference type="AlphaFoldDB" id="A0A388ST92"/>
<dbReference type="Proteomes" id="UP000265354">
    <property type="component" value="Unassembled WGS sequence"/>
</dbReference>
<accession>A0A388ST92</accession>
<evidence type="ECO:0000313" key="2">
    <source>
        <dbReference type="EMBL" id="GBP99353.1"/>
    </source>
</evidence>
<protein>
    <submittedName>
        <fullName evidence="2">Uncharacterized protein</fullName>
    </submittedName>
</protein>
<organism evidence="2 3">
    <name type="scientific">Streptomyces spongiicola</name>
    <dbReference type="NCBI Taxonomy" id="1690221"/>
    <lineage>
        <taxon>Bacteria</taxon>
        <taxon>Bacillati</taxon>
        <taxon>Actinomycetota</taxon>
        <taxon>Actinomycetes</taxon>
        <taxon>Kitasatosporales</taxon>
        <taxon>Streptomycetaceae</taxon>
        <taxon>Streptomyces</taxon>
    </lineage>
</organism>
<dbReference type="Gene3D" id="3.40.50.620">
    <property type="entry name" value="HUPs"/>
    <property type="match status" value="1"/>
</dbReference>
<evidence type="ECO:0000313" key="3">
    <source>
        <dbReference type="Proteomes" id="UP000265354"/>
    </source>
</evidence>
<feature type="region of interest" description="Disordered" evidence="1">
    <location>
        <begin position="1"/>
        <end position="24"/>
    </location>
</feature>
<feature type="compositionally biased region" description="Polar residues" evidence="1">
    <location>
        <begin position="73"/>
        <end position="82"/>
    </location>
</feature>
<evidence type="ECO:0000256" key="1">
    <source>
        <dbReference type="SAM" id="MobiDB-lite"/>
    </source>
</evidence>
<reference evidence="2 3" key="1">
    <citation type="submission" date="2018-07" db="EMBL/GenBank/DDBJ databases">
        <title>Whole Genome Shotgun Sequence of Streptomyces spongiicola strain 531S.</title>
        <authorList>
            <person name="Dohra H."/>
            <person name="Kodani S."/>
        </authorList>
    </citation>
    <scope>NUCLEOTIDE SEQUENCE [LARGE SCALE GENOMIC DNA]</scope>
    <source>
        <strain evidence="2 3">531S</strain>
    </source>
</reference>
<dbReference type="InterPro" id="IPR014729">
    <property type="entry name" value="Rossmann-like_a/b/a_fold"/>
</dbReference>
<proteinExistence type="predicted"/>
<gene>
    <name evidence="2" type="ORF">SSP531S_07480</name>
</gene>
<name>A0A388ST92_9ACTN</name>
<sequence length="82" mass="8202">MGPLCSGRAGPRGGERGEPGTEDATDRLVAGAVQWAATTAPEAEVGSVVVPGEPLTVLEAESREAEPDVVGSRNGTRNGTGS</sequence>
<comment type="caution">
    <text evidence="2">The sequence shown here is derived from an EMBL/GenBank/DDBJ whole genome shotgun (WGS) entry which is preliminary data.</text>
</comment>
<dbReference type="EMBL" id="BGZL01000002">
    <property type="protein sequence ID" value="GBP99353.1"/>
    <property type="molecule type" value="Genomic_DNA"/>
</dbReference>
<feature type="region of interest" description="Disordered" evidence="1">
    <location>
        <begin position="59"/>
        <end position="82"/>
    </location>
</feature>